<evidence type="ECO:0000313" key="1">
    <source>
        <dbReference type="EMBL" id="CAG8798442.1"/>
    </source>
</evidence>
<accession>A0ACA9RLU9</accession>
<dbReference type="EMBL" id="CAJVPW010077002">
    <property type="protein sequence ID" value="CAG8798442.1"/>
    <property type="molecule type" value="Genomic_DNA"/>
</dbReference>
<dbReference type="Proteomes" id="UP000789366">
    <property type="component" value="Unassembled WGS sequence"/>
</dbReference>
<organism evidence="1 2">
    <name type="scientific">Cetraspora pellucida</name>
    <dbReference type="NCBI Taxonomy" id="1433469"/>
    <lineage>
        <taxon>Eukaryota</taxon>
        <taxon>Fungi</taxon>
        <taxon>Fungi incertae sedis</taxon>
        <taxon>Mucoromycota</taxon>
        <taxon>Glomeromycotina</taxon>
        <taxon>Glomeromycetes</taxon>
        <taxon>Diversisporales</taxon>
        <taxon>Gigasporaceae</taxon>
        <taxon>Cetraspora</taxon>
    </lineage>
</organism>
<comment type="caution">
    <text evidence="1">The sequence shown here is derived from an EMBL/GenBank/DDBJ whole genome shotgun (WGS) entry which is preliminary data.</text>
</comment>
<protein>
    <submittedName>
        <fullName evidence="1">11588_t:CDS:1</fullName>
    </submittedName>
</protein>
<feature type="non-terminal residue" evidence="1">
    <location>
        <position position="1"/>
    </location>
</feature>
<sequence length="79" mass="9631">ANKNKENYEKTFKTLQQVILNNYKNELLVQTNDSEIERITNQAKKEYNDAKNEIKKTIKEKDKYKQKFEIHLKNSYKKY</sequence>
<proteinExistence type="predicted"/>
<reference evidence="1" key="1">
    <citation type="submission" date="2021-06" db="EMBL/GenBank/DDBJ databases">
        <authorList>
            <person name="Kallberg Y."/>
            <person name="Tangrot J."/>
            <person name="Rosling A."/>
        </authorList>
    </citation>
    <scope>NUCLEOTIDE SEQUENCE</scope>
    <source>
        <strain evidence="1">28 12/20/2015</strain>
    </source>
</reference>
<name>A0ACA9RLU9_9GLOM</name>
<keyword evidence="2" id="KW-1185">Reference proteome</keyword>
<evidence type="ECO:0000313" key="2">
    <source>
        <dbReference type="Proteomes" id="UP000789366"/>
    </source>
</evidence>
<gene>
    <name evidence="1" type="ORF">SPELUC_LOCUS17837</name>
</gene>